<name>A0A843AWE1_METFO</name>
<feature type="transmembrane region" description="Helical" evidence="1">
    <location>
        <begin position="21"/>
        <end position="38"/>
    </location>
</feature>
<dbReference type="Pfam" id="PF13197">
    <property type="entry name" value="DUF4013"/>
    <property type="match status" value="1"/>
</dbReference>
<keyword evidence="1" id="KW-1133">Transmembrane helix</keyword>
<feature type="transmembrane region" description="Helical" evidence="1">
    <location>
        <begin position="120"/>
        <end position="140"/>
    </location>
</feature>
<dbReference type="RefSeq" id="WP_276699046.1">
    <property type="nucleotide sequence ID" value="NZ_JADIIL010000019.1"/>
</dbReference>
<dbReference type="AlphaFoldDB" id="A0A843AWE1"/>
<keyword evidence="1" id="KW-0812">Transmembrane</keyword>
<reference evidence="2" key="1">
    <citation type="submission" date="2020-10" db="EMBL/GenBank/DDBJ databases">
        <title>Dehalococcoides mccartyi of a TCE/Cr reducing biochatode.</title>
        <authorList>
            <person name="Matturro B."/>
        </authorList>
    </citation>
    <scope>NUCLEOTIDE SEQUENCE</scope>
    <source>
        <strain evidence="2">Bin2</strain>
    </source>
</reference>
<feature type="transmembrane region" description="Helical" evidence="1">
    <location>
        <begin position="50"/>
        <end position="73"/>
    </location>
</feature>
<sequence>MSIKEIIIDSIKYPFLDWKKILILGLIVVIYTIPHDMFPINLQNGYTDQFLVIALLINCFITGYFFKIIQYSLKDTRELPKFRKWVNLFKNGFKVTCVSLIYSIPVTLPLIILNSSILNFYSYIPSFIIYIMGAIFQIYLQGYATWFSQGYATTFFVYMLYFLIIFPISLIAIANMANNDGKLSYAFKFKAIFDKIKNIGWIKFYSWYFLASVITLLVLLIGIALMFIFSILIHKYLSPKLIDSLILTPYIYIFFARSTALIYNSAIKSYYSTVTPNTR</sequence>
<feature type="transmembrane region" description="Helical" evidence="1">
    <location>
        <begin position="245"/>
        <end position="263"/>
    </location>
</feature>
<comment type="caution">
    <text evidence="2">The sequence shown here is derived from an EMBL/GenBank/DDBJ whole genome shotgun (WGS) entry which is preliminary data.</text>
</comment>
<gene>
    <name evidence="2" type="ORF">ISP06_06085</name>
</gene>
<protein>
    <submittedName>
        <fullName evidence="2">DUF4013 domain-containing protein</fullName>
    </submittedName>
</protein>
<organism evidence="2 3">
    <name type="scientific">Methanobacterium formicicum</name>
    <dbReference type="NCBI Taxonomy" id="2162"/>
    <lineage>
        <taxon>Archaea</taxon>
        <taxon>Methanobacteriati</taxon>
        <taxon>Methanobacteriota</taxon>
        <taxon>Methanomada group</taxon>
        <taxon>Methanobacteria</taxon>
        <taxon>Methanobacteriales</taxon>
        <taxon>Methanobacteriaceae</taxon>
        <taxon>Methanobacterium</taxon>
    </lineage>
</organism>
<accession>A0A843AWE1</accession>
<evidence type="ECO:0000313" key="3">
    <source>
        <dbReference type="Proteomes" id="UP000606900"/>
    </source>
</evidence>
<feature type="transmembrane region" description="Helical" evidence="1">
    <location>
        <begin position="93"/>
        <end position="114"/>
    </location>
</feature>
<proteinExistence type="predicted"/>
<dbReference type="InterPro" id="IPR025098">
    <property type="entry name" value="DUF4013"/>
</dbReference>
<evidence type="ECO:0000313" key="2">
    <source>
        <dbReference type="EMBL" id="MBF4475025.1"/>
    </source>
</evidence>
<feature type="transmembrane region" description="Helical" evidence="1">
    <location>
        <begin position="152"/>
        <end position="174"/>
    </location>
</feature>
<feature type="transmembrane region" description="Helical" evidence="1">
    <location>
        <begin position="207"/>
        <end position="233"/>
    </location>
</feature>
<evidence type="ECO:0000256" key="1">
    <source>
        <dbReference type="SAM" id="Phobius"/>
    </source>
</evidence>
<dbReference type="EMBL" id="JADIIL010000019">
    <property type="protein sequence ID" value="MBF4475025.1"/>
    <property type="molecule type" value="Genomic_DNA"/>
</dbReference>
<keyword evidence="1" id="KW-0472">Membrane</keyword>
<dbReference type="Proteomes" id="UP000606900">
    <property type="component" value="Unassembled WGS sequence"/>
</dbReference>